<dbReference type="CDD" id="cd22249">
    <property type="entry name" value="UDM1_RNF168_RNF169-like"/>
    <property type="match status" value="1"/>
</dbReference>
<evidence type="ECO:0000256" key="3">
    <source>
        <dbReference type="ARBA" id="ARBA00004186"/>
    </source>
</evidence>
<feature type="compositionally biased region" description="Basic and acidic residues" evidence="13">
    <location>
        <begin position="444"/>
        <end position="459"/>
    </location>
</feature>
<feature type="compositionally biased region" description="Basic and acidic residues" evidence="13">
    <location>
        <begin position="308"/>
        <end position="318"/>
    </location>
</feature>
<evidence type="ECO:0000259" key="14">
    <source>
        <dbReference type="PROSITE" id="PS51462"/>
    </source>
</evidence>
<feature type="region of interest" description="Disordered" evidence="13">
    <location>
        <begin position="84"/>
        <end position="116"/>
    </location>
</feature>
<proteinExistence type="inferred from homology"/>
<evidence type="ECO:0000256" key="2">
    <source>
        <dbReference type="ARBA" id="ARBA00004123"/>
    </source>
</evidence>
<keyword evidence="8" id="KW-0378">Hydrolase</keyword>
<evidence type="ECO:0000256" key="9">
    <source>
        <dbReference type="ARBA" id="ARBA00022884"/>
    </source>
</evidence>
<evidence type="ECO:0000256" key="5">
    <source>
        <dbReference type="ARBA" id="ARBA00010042"/>
    </source>
</evidence>
<dbReference type="GO" id="GO:0000184">
    <property type="term" value="P:nuclear-transcribed mRNA catabolic process, nonsense-mediated decay"/>
    <property type="evidence" value="ECO:0007669"/>
    <property type="project" value="InterPro"/>
</dbReference>
<evidence type="ECO:0000256" key="8">
    <source>
        <dbReference type="ARBA" id="ARBA00022801"/>
    </source>
</evidence>
<feature type="compositionally biased region" description="Basic and acidic residues" evidence="13">
    <location>
        <begin position="965"/>
        <end position="982"/>
    </location>
</feature>
<dbReference type="InterPro" id="IPR036189">
    <property type="entry name" value="DCP2_BoxA_sf"/>
</dbReference>
<keyword evidence="16" id="KW-1185">Reference proteome</keyword>
<dbReference type="GO" id="GO:0005819">
    <property type="term" value="C:spindle"/>
    <property type="evidence" value="ECO:0007669"/>
    <property type="project" value="UniProtKB-SubCell"/>
</dbReference>
<dbReference type="Gene3D" id="6.10.250.2990">
    <property type="match status" value="1"/>
</dbReference>
<dbReference type="Proteomes" id="UP000559256">
    <property type="component" value="Unassembled WGS sequence"/>
</dbReference>
<name>A0A8H5LYJ8_9AGAR</name>
<dbReference type="OrthoDB" id="18996at2759"/>
<comment type="similarity">
    <text evidence="4">Belongs to the Nudix hydrolase family. DCP2 subfamily.</text>
</comment>
<feature type="compositionally biased region" description="Polar residues" evidence="13">
    <location>
        <begin position="1590"/>
        <end position="1603"/>
    </location>
</feature>
<dbReference type="InterPro" id="IPR000086">
    <property type="entry name" value="NUDIX_hydrolase_dom"/>
</dbReference>
<dbReference type="GO" id="GO:0003723">
    <property type="term" value="F:RNA binding"/>
    <property type="evidence" value="ECO:0007669"/>
    <property type="project" value="UniProtKB-KW"/>
</dbReference>
<feature type="region of interest" description="Disordered" evidence="13">
    <location>
        <begin position="301"/>
        <end position="391"/>
    </location>
</feature>
<dbReference type="PANTHER" id="PTHR23114">
    <property type="entry name" value="M7GPPPN-MRNA HYDROLASE"/>
    <property type="match status" value="1"/>
</dbReference>
<dbReference type="InterPro" id="IPR044099">
    <property type="entry name" value="Dcp2_NUDIX"/>
</dbReference>
<feature type="region of interest" description="Disordered" evidence="13">
    <location>
        <begin position="794"/>
        <end position="818"/>
    </location>
</feature>
<dbReference type="GO" id="GO:0000932">
    <property type="term" value="C:P-body"/>
    <property type="evidence" value="ECO:0007669"/>
    <property type="project" value="TreeGrafter"/>
</dbReference>
<keyword evidence="7" id="KW-0479">Metal-binding</keyword>
<feature type="compositionally biased region" description="Polar residues" evidence="13">
    <location>
        <begin position="708"/>
        <end position="737"/>
    </location>
</feature>
<comment type="similarity">
    <text evidence="5">Belongs to the INCENP family.</text>
</comment>
<sequence length="1970" mass="215587">MFALIVTLLQPPIGRRPPVMALNLEWANNVRFSMVNDPGRQSFQDQIQLYGFHFLDDYLDNILSKPKQEISSALIDLVKTPSRKRAISHKSKANPSPSKLKNLVTLDDDSRKENSVPLNGFHKALLKAKDEELSRPIPAPFQPFQPLNGRPQYDDVPDEPISPGPSRPSIVEPSSNETDAAQHNSGPIELSMIMEDDEPSEKSRRSLQVNSTSETKARISDLIVPESHPVVEPDAMAMDVITSSSADTFHSIPLASPRIPSPPPPFKSPVLESLPVVKPAAPEHPIEPEFHDVPQAMETAMSSSLAETESHAVPHAMEKAVSPPPAESESRDVPPAVHDDQVNAPEEIGHVSLYPTLPAPLPLRKSMKAPRDPSVGAALSNPTPGPPVGKRTSWLAKARQVNALDHGVGRQTGGNHTGSFGTVTAKRKSEDFFGPTTAGAMRQDNAERNSKAAKEKDVDVAPLKATVPEKIAEPTFQEQQPDKDSHGQDQEEVEQSDQQLGMLDHFKKTVEGLGARFGKSMGKSMGGQAVANALAEARAAAEARVAERNNDEVTRALGPAMAPSRASTPPPKAEASSSKQAVPESPTRGRLSVSDLFLSEEKPKAQKKEMVFQLVPPQPGEKVKSSEGPESQTFDFAAPFGKVFDKPTPVFAPPTPAPPKEKSPTSVFSKPVSMSVGLSPRLQTVKSAAPLTAHSTFESVRTDASEQLFGSQESPAWMPSTQDTEYDFETQSQSQRPLAQFDDGDDDSWRPLNTKLQQGDQWEVPITYSEGDSMTWSSSNPTQTHRLETEDLGAYGDIDETNPPASTIPGSFHMDVDDIDDDEVDIGASKSTVSLVDPSKIIRSETAMSMSSTSSGQSSNVGFFGQASKLVSSVLGSSKKAKPEVKSLQLAAAAAKKGQEEKEKKAAVMKNMENRRQQVLQKKAEEEKARKQEAEKKIKEEVDRRKREREELTDKRPLKLNASTNKKDDEPPSKTRKIELKKPATKVPLTSNPKSTFRPALNKTPASAISQPPANSAATSSTAGPSNKALPNPVPVPQKSKGKAPAKGPVYDDDISQPSQMLQNQMAARAKAQLDAAQQSEPLVPSENIELPDINSEYSDSDDEDRVKTFDPPEWAQSPELRQALQSQSTINPDEIFGAVRPLRMEEIFKTRTSRFRARTSSANWNGSDRLTAEEEREPDCPRHYISRPFNHWALASLSLFPMSFSSSSSPEITPACRADSPQHEYEYKTQEDVLEDLSSSWCPIYDSRFILNLPEEELTSLERISFQIEQAHWFYEDFIREQNPKFPSLPLKKFSAMLFEQCPMLHHFQTDHDQAFHNFMLYKTRVPVCGAIMLNETWEKCLLVKGWKSSSGWGFPKGKINEGEPQSSCAVREVLEETGYNLAGQVNPADVIEMVIKEQKIVLYIVPGVPEDFPFKTKTRKEISKIEWFKLTDLPTWKRQKAAAGKFYLITPFIGALKTWINEKKHTARPRKHPRSKRTNGRSRQNSVSDYPYHPAQDVLQESSSQSSSADNGEPETPSPEHPQAVANHVNVSTEVLDPHFARLLSSLALSEQVTQKKDKPVHSVVPEGEGPPERNTPVPAVPLVKPQHQPTKSRPSTTQPPKAQPPALQSPKPQPLLSEIEQPNGLNFGKETSRPVVSPLQAKSITYQPSSSPVTSLPDPPHSARKSSISTASTSSPTAPTASPRVSRRTSSIADISPYLSKAPEIPASAKRWKELALLESVADESARMTNFIRNTPTPSPSLPMMAPSNGLPMPYSMQGQGPISVLPPSASVPPHQFQGRMDAGALYSSSQVMRPGTSVPHLPPITNMPNVPLPYPQFDDPFKVRPRTSQAVNRAYPPMGPSSMSMTQNQLASLMNLPQGAPNLPNFPPHPAPIPPPLNASYRFPPNHAINPVLPMAGPAPQRQGPFPLSVYPQPLSVIPPGGSFTPGPLSAPAISPRFDMMPNNPLLSILNGNNQGLSGASITRPM</sequence>
<dbReference type="EMBL" id="JAACJM010000001">
    <property type="protein sequence ID" value="KAF5374750.1"/>
    <property type="molecule type" value="Genomic_DNA"/>
</dbReference>
<keyword evidence="10" id="KW-0464">Manganese</keyword>
<evidence type="ECO:0000256" key="4">
    <source>
        <dbReference type="ARBA" id="ARBA00005279"/>
    </source>
</evidence>
<feature type="compositionally biased region" description="Basic and acidic residues" evidence="13">
    <location>
        <begin position="328"/>
        <end position="341"/>
    </location>
</feature>
<evidence type="ECO:0000256" key="11">
    <source>
        <dbReference type="ARBA" id="ARBA00023212"/>
    </source>
</evidence>
<evidence type="ECO:0000256" key="6">
    <source>
        <dbReference type="ARBA" id="ARBA00022490"/>
    </source>
</evidence>
<protein>
    <recommendedName>
        <fullName evidence="14">Nudix hydrolase domain-containing protein</fullName>
    </recommendedName>
</protein>
<feature type="region of interest" description="Disordered" evidence="13">
    <location>
        <begin position="1647"/>
        <end position="1692"/>
    </location>
</feature>
<keyword evidence="12" id="KW-0539">Nucleus</keyword>
<feature type="region of interest" description="Disordered" evidence="13">
    <location>
        <begin position="1553"/>
        <end position="1634"/>
    </location>
</feature>
<dbReference type="Pfam" id="PF00293">
    <property type="entry name" value="NUDIX"/>
    <property type="match status" value="1"/>
</dbReference>
<gene>
    <name evidence="15" type="ORF">D9758_000294</name>
</gene>
<dbReference type="GO" id="GO:0005634">
    <property type="term" value="C:nucleus"/>
    <property type="evidence" value="ECO:0007669"/>
    <property type="project" value="UniProtKB-SubCell"/>
</dbReference>
<dbReference type="InterPro" id="IPR020084">
    <property type="entry name" value="NUDIX_hydrolase_CS"/>
</dbReference>
<evidence type="ECO:0000313" key="16">
    <source>
        <dbReference type="Proteomes" id="UP000559256"/>
    </source>
</evidence>
<feature type="region of interest" description="Disordered" evidence="13">
    <location>
        <begin position="1465"/>
        <end position="1525"/>
    </location>
</feature>
<dbReference type="FunFam" id="3.90.79.10:FF:000003">
    <property type="entry name" value="M7GpppN-mRNA hydrolase isoform 2"/>
    <property type="match status" value="1"/>
</dbReference>
<dbReference type="Pfam" id="PF05026">
    <property type="entry name" value="DCP2"/>
    <property type="match status" value="1"/>
</dbReference>
<dbReference type="Gene3D" id="3.90.79.10">
    <property type="entry name" value="Nucleoside Triphosphate Pyrophosphohydrolase"/>
    <property type="match status" value="1"/>
</dbReference>
<feature type="region of interest" description="Disordered" evidence="13">
    <location>
        <begin position="134"/>
        <end position="183"/>
    </location>
</feature>
<feature type="compositionally biased region" description="Low complexity" evidence="13">
    <location>
        <begin position="1012"/>
        <end position="1027"/>
    </location>
</feature>
<dbReference type="GO" id="GO:0000290">
    <property type="term" value="P:deadenylation-dependent decapping of nuclear-transcribed mRNA"/>
    <property type="evidence" value="ECO:0007669"/>
    <property type="project" value="InterPro"/>
</dbReference>
<evidence type="ECO:0000256" key="12">
    <source>
        <dbReference type="ARBA" id="ARBA00023242"/>
    </source>
</evidence>
<dbReference type="SMART" id="SM01125">
    <property type="entry name" value="DCP2"/>
    <property type="match status" value="1"/>
</dbReference>
<dbReference type="Pfam" id="PF03941">
    <property type="entry name" value="INCENP_ARK-bind"/>
    <property type="match status" value="1"/>
</dbReference>
<dbReference type="SUPFAM" id="SSF140586">
    <property type="entry name" value="Dcp2 domain-like"/>
    <property type="match status" value="1"/>
</dbReference>
<evidence type="ECO:0000256" key="13">
    <source>
        <dbReference type="SAM" id="MobiDB-lite"/>
    </source>
</evidence>
<feature type="compositionally biased region" description="Low complexity" evidence="13">
    <location>
        <begin position="1065"/>
        <end position="1079"/>
    </location>
</feature>
<dbReference type="SUPFAM" id="SSF55811">
    <property type="entry name" value="Nudix"/>
    <property type="match status" value="1"/>
</dbReference>
<feature type="region of interest" description="Disordered" evidence="13">
    <location>
        <begin position="895"/>
        <end position="1112"/>
    </location>
</feature>
<feature type="compositionally biased region" description="Basic residues" evidence="13">
    <location>
        <begin position="1467"/>
        <end position="1482"/>
    </location>
</feature>
<dbReference type="InterPro" id="IPR007722">
    <property type="entry name" value="DCP2_BoxA"/>
</dbReference>
<organism evidence="15 16">
    <name type="scientific">Tetrapyrgos nigripes</name>
    <dbReference type="NCBI Taxonomy" id="182062"/>
    <lineage>
        <taxon>Eukaryota</taxon>
        <taxon>Fungi</taxon>
        <taxon>Dikarya</taxon>
        <taxon>Basidiomycota</taxon>
        <taxon>Agaricomycotina</taxon>
        <taxon>Agaricomycetes</taxon>
        <taxon>Agaricomycetidae</taxon>
        <taxon>Agaricales</taxon>
        <taxon>Marasmiineae</taxon>
        <taxon>Marasmiaceae</taxon>
        <taxon>Tetrapyrgos</taxon>
    </lineage>
</organism>
<keyword evidence="11" id="KW-0206">Cytoskeleton</keyword>
<comment type="subcellular location">
    <subcellularLocation>
        <location evidence="3">Cytoplasm</location>
        <location evidence="3">Cytoskeleton</location>
        <location evidence="3">Spindle</location>
    </subcellularLocation>
    <subcellularLocation>
        <location evidence="2">Nucleus</location>
    </subcellularLocation>
</comment>
<feature type="region of interest" description="Disordered" evidence="13">
    <location>
        <begin position="702"/>
        <end position="765"/>
    </location>
</feature>
<feature type="compositionally biased region" description="Basic and acidic residues" evidence="13">
    <location>
        <begin position="897"/>
        <end position="957"/>
    </location>
</feature>
<keyword evidence="6" id="KW-0963">Cytoplasm</keyword>
<feature type="compositionally biased region" description="Polar residues" evidence="13">
    <location>
        <begin position="1647"/>
        <end position="1657"/>
    </location>
</feature>
<evidence type="ECO:0000313" key="15">
    <source>
        <dbReference type="EMBL" id="KAF5374750.1"/>
    </source>
</evidence>
<feature type="domain" description="Nudix hydrolase" evidence="14">
    <location>
        <begin position="1325"/>
        <end position="1454"/>
    </location>
</feature>
<keyword evidence="9" id="KW-0694">RNA-binding</keyword>
<evidence type="ECO:0000256" key="10">
    <source>
        <dbReference type="ARBA" id="ARBA00023211"/>
    </source>
</evidence>
<dbReference type="GO" id="GO:0030145">
    <property type="term" value="F:manganese ion binding"/>
    <property type="evidence" value="ECO:0007669"/>
    <property type="project" value="InterPro"/>
</dbReference>
<evidence type="ECO:0000256" key="1">
    <source>
        <dbReference type="ARBA" id="ARBA00001936"/>
    </source>
</evidence>
<feature type="region of interest" description="Disordered" evidence="13">
    <location>
        <begin position="196"/>
        <end position="215"/>
    </location>
</feature>
<feature type="compositionally biased region" description="Polar residues" evidence="13">
    <location>
        <begin position="172"/>
        <end position="183"/>
    </location>
</feature>
<reference evidence="15 16" key="1">
    <citation type="journal article" date="2020" name="ISME J.">
        <title>Uncovering the hidden diversity of litter-decomposition mechanisms in mushroom-forming fungi.</title>
        <authorList>
            <person name="Floudas D."/>
            <person name="Bentzer J."/>
            <person name="Ahren D."/>
            <person name="Johansson T."/>
            <person name="Persson P."/>
            <person name="Tunlid A."/>
        </authorList>
    </citation>
    <scope>NUCLEOTIDE SEQUENCE [LARGE SCALE GENOMIC DNA]</scope>
    <source>
        <strain evidence="15 16">CBS 291.85</strain>
    </source>
</reference>
<feature type="compositionally biased region" description="Basic and acidic residues" evidence="13">
    <location>
        <begin position="480"/>
        <end position="489"/>
    </location>
</feature>
<dbReference type="InterPro" id="IPR015797">
    <property type="entry name" value="NUDIX_hydrolase-like_dom_sf"/>
</dbReference>
<comment type="cofactor">
    <cofactor evidence="1">
        <name>Mn(2+)</name>
        <dbReference type="ChEBI" id="CHEBI:29035"/>
    </cofactor>
</comment>
<evidence type="ECO:0000256" key="7">
    <source>
        <dbReference type="ARBA" id="ARBA00022723"/>
    </source>
</evidence>
<dbReference type="InterPro" id="IPR005635">
    <property type="entry name" value="Inner_centromere_prot_ARK-bd"/>
</dbReference>
<feature type="region of interest" description="Disordered" evidence="13">
    <location>
        <begin position="405"/>
        <end position="501"/>
    </location>
</feature>
<dbReference type="CDD" id="cd03672">
    <property type="entry name" value="NUDIX_Dcp2p_Nudt20"/>
    <property type="match status" value="1"/>
</dbReference>
<dbReference type="PROSITE" id="PS00893">
    <property type="entry name" value="NUDIX_BOX"/>
    <property type="match status" value="1"/>
</dbReference>
<feature type="region of interest" description="Disordered" evidence="13">
    <location>
        <begin position="544"/>
        <end position="672"/>
    </location>
</feature>
<dbReference type="GO" id="GO:0140933">
    <property type="term" value="F:5'-(N(7)-methylguanosine 5'-triphospho)-[mRNA] hydrolase activity"/>
    <property type="evidence" value="ECO:0007669"/>
    <property type="project" value="InterPro"/>
</dbReference>
<feature type="compositionally biased region" description="Basic and acidic residues" evidence="13">
    <location>
        <begin position="544"/>
        <end position="554"/>
    </location>
</feature>
<feature type="compositionally biased region" description="Basic and acidic residues" evidence="13">
    <location>
        <begin position="599"/>
        <end position="610"/>
    </location>
</feature>
<dbReference type="Gene3D" id="1.10.10.1050">
    <property type="entry name" value="Dcp2, box A domain"/>
    <property type="match status" value="1"/>
</dbReference>
<dbReference type="PANTHER" id="PTHR23114:SF17">
    <property type="entry name" value="M7GPPPN-MRNA HYDROLASE"/>
    <property type="match status" value="1"/>
</dbReference>
<accession>A0A8H5LYJ8</accession>
<dbReference type="PROSITE" id="PS51462">
    <property type="entry name" value="NUDIX"/>
    <property type="match status" value="1"/>
</dbReference>
<feature type="compositionally biased region" description="Low complexity" evidence="13">
    <location>
        <begin position="1669"/>
        <end position="1686"/>
    </location>
</feature>
<comment type="caution">
    <text evidence="15">The sequence shown here is derived from an EMBL/GenBank/DDBJ whole genome shotgun (WGS) entry which is preliminary data.</text>
</comment>